<evidence type="ECO:0000313" key="4">
    <source>
        <dbReference type="EMBL" id="MBA5604462.1"/>
    </source>
</evidence>
<feature type="domain" description="NADH:flavin oxidoreductase/NADH oxidase N-terminal" evidence="3">
    <location>
        <begin position="13"/>
        <end position="335"/>
    </location>
</feature>
<accession>A0A7W2EEG6</accession>
<dbReference type="InterPro" id="IPR013785">
    <property type="entry name" value="Aldolase_TIM"/>
</dbReference>
<name>A0A7W2EEG6_9BURK</name>
<dbReference type="SUPFAM" id="SSF51395">
    <property type="entry name" value="FMN-linked oxidoreductases"/>
    <property type="match status" value="1"/>
</dbReference>
<evidence type="ECO:0000259" key="3">
    <source>
        <dbReference type="Pfam" id="PF00724"/>
    </source>
</evidence>
<protein>
    <submittedName>
        <fullName evidence="4">NADH:flavin oxidoreductase/NADH oxidase family protein</fullName>
    </submittedName>
</protein>
<dbReference type="RefSeq" id="WP_182214206.1">
    <property type="nucleotide sequence ID" value="NZ_JACEZS010000002.1"/>
</dbReference>
<reference evidence="4 5" key="1">
    <citation type="submission" date="2020-07" db="EMBL/GenBank/DDBJ databases">
        <title>Novel species isolated from subtropical streams in China.</title>
        <authorList>
            <person name="Lu H."/>
        </authorList>
    </citation>
    <scope>NUCLEOTIDE SEQUENCE [LARGE SCALE GENOMIC DNA]</scope>
    <source>
        <strain evidence="4 5">FT3S</strain>
    </source>
</reference>
<keyword evidence="2" id="KW-0560">Oxidoreductase</keyword>
<dbReference type="Pfam" id="PF00724">
    <property type="entry name" value="Oxidored_FMN"/>
    <property type="match status" value="1"/>
</dbReference>
<dbReference type="GO" id="GO:0010181">
    <property type="term" value="F:FMN binding"/>
    <property type="evidence" value="ECO:0007669"/>
    <property type="project" value="InterPro"/>
</dbReference>
<keyword evidence="5" id="KW-1185">Reference proteome</keyword>
<evidence type="ECO:0000256" key="1">
    <source>
        <dbReference type="ARBA" id="ARBA00022630"/>
    </source>
</evidence>
<dbReference type="GO" id="GO:0016491">
    <property type="term" value="F:oxidoreductase activity"/>
    <property type="evidence" value="ECO:0007669"/>
    <property type="project" value="UniProtKB-KW"/>
</dbReference>
<dbReference type="EMBL" id="JACEZS010000002">
    <property type="protein sequence ID" value="MBA5604462.1"/>
    <property type="molecule type" value="Genomic_DNA"/>
</dbReference>
<sequence>MHPYHALVLPNGTIIQNRIAKAAMEENLADQEQAPSDALIRLYQAWAQGGAGLIITGNVMVDRRAMTGPGTVVLDSAQYLPRFKAWATTARAHGAQVWMQINHPGRQMPAAMGQPTIAPSAVAMDLGKLSSQFGTPREMDEDDIADVKRRFVRTALLAKECGFNGVEIHAAHGYLISQFLSPISNKRTDRWGGAIENRARLLTDIVKEVRQAVGQDVAVAVKINSADFQRGGFSTDDAKQVITLLNPLAIDLVELSGGSYEAPAMIGQARDGRTLAREAYFLEFARDIATVAKMPVMVTGGIRRYPIVEQVLDSGLAMVGMATALAIDPRLPTTWRTDQAATAMLRAVNWKNKVLASAALMAMVKYQLRRVSRGQAPHPLVRPVFALLAQQLQEAIQTQRYRRQMKAHEKNARTLAGRAKVFKSGET</sequence>
<proteinExistence type="predicted"/>
<evidence type="ECO:0000313" key="5">
    <source>
        <dbReference type="Proteomes" id="UP000566711"/>
    </source>
</evidence>
<keyword evidence="1" id="KW-0285">Flavoprotein</keyword>
<evidence type="ECO:0000256" key="2">
    <source>
        <dbReference type="ARBA" id="ARBA00023002"/>
    </source>
</evidence>
<gene>
    <name evidence="4" type="ORF">H3H36_03690</name>
</gene>
<dbReference type="PANTHER" id="PTHR43656">
    <property type="entry name" value="BINDING OXIDOREDUCTASE, PUTATIVE (AFU_ORTHOLOGUE AFUA_2G08260)-RELATED"/>
    <property type="match status" value="1"/>
</dbReference>
<comment type="caution">
    <text evidence="4">The sequence shown here is derived from an EMBL/GenBank/DDBJ whole genome shotgun (WGS) entry which is preliminary data.</text>
</comment>
<dbReference type="PANTHER" id="PTHR43656:SF2">
    <property type="entry name" value="BINDING OXIDOREDUCTASE, PUTATIVE (AFU_ORTHOLOGUE AFUA_2G08260)-RELATED"/>
    <property type="match status" value="1"/>
</dbReference>
<dbReference type="CDD" id="cd04733">
    <property type="entry name" value="OYE_like_2_FMN"/>
    <property type="match status" value="1"/>
</dbReference>
<dbReference type="InterPro" id="IPR051799">
    <property type="entry name" value="NADH_flavin_oxidoreductase"/>
</dbReference>
<dbReference type="Proteomes" id="UP000566711">
    <property type="component" value="Unassembled WGS sequence"/>
</dbReference>
<dbReference type="AlphaFoldDB" id="A0A7W2EEG6"/>
<dbReference type="InterPro" id="IPR001155">
    <property type="entry name" value="OxRdtase_FMN_N"/>
</dbReference>
<organism evidence="4 5">
    <name type="scientific">Rugamonas fusca</name>
    <dbReference type="NCBI Taxonomy" id="2758568"/>
    <lineage>
        <taxon>Bacteria</taxon>
        <taxon>Pseudomonadati</taxon>
        <taxon>Pseudomonadota</taxon>
        <taxon>Betaproteobacteria</taxon>
        <taxon>Burkholderiales</taxon>
        <taxon>Oxalobacteraceae</taxon>
        <taxon>Telluria group</taxon>
        <taxon>Rugamonas</taxon>
    </lineage>
</organism>
<dbReference type="Gene3D" id="3.20.20.70">
    <property type="entry name" value="Aldolase class I"/>
    <property type="match status" value="1"/>
</dbReference>